<organism evidence="1 2">
    <name type="scientific">Parastrongyloides trichosuri</name>
    <name type="common">Possum-specific nematode worm</name>
    <dbReference type="NCBI Taxonomy" id="131310"/>
    <lineage>
        <taxon>Eukaryota</taxon>
        <taxon>Metazoa</taxon>
        <taxon>Ecdysozoa</taxon>
        <taxon>Nematoda</taxon>
        <taxon>Chromadorea</taxon>
        <taxon>Rhabditida</taxon>
        <taxon>Tylenchina</taxon>
        <taxon>Panagrolaimomorpha</taxon>
        <taxon>Strongyloidoidea</taxon>
        <taxon>Strongyloididae</taxon>
        <taxon>Parastrongyloides</taxon>
    </lineage>
</organism>
<proteinExistence type="predicted"/>
<dbReference type="AlphaFoldDB" id="A0A0N4ZS12"/>
<dbReference type="Proteomes" id="UP000038045">
    <property type="component" value="Unplaced"/>
</dbReference>
<reference evidence="2" key="1">
    <citation type="submission" date="2017-02" db="UniProtKB">
        <authorList>
            <consortium name="WormBaseParasite"/>
        </authorList>
    </citation>
    <scope>IDENTIFICATION</scope>
</reference>
<keyword evidence="1" id="KW-1185">Reference proteome</keyword>
<evidence type="ECO:0000313" key="1">
    <source>
        <dbReference type="Proteomes" id="UP000038045"/>
    </source>
</evidence>
<name>A0A0N4ZS12_PARTI</name>
<evidence type="ECO:0000313" key="2">
    <source>
        <dbReference type="WBParaSite" id="PTRK_0001129400.1"/>
    </source>
</evidence>
<accession>A0A0N4ZS12</accession>
<protein>
    <submittedName>
        <fullName evidence="2">DBF4-type domain-containing protein</fullName>
    </submittedName>
</protein>
<sequence length="171" mass="19910">MPYPLVKIKNIKEIPICPAHYFQSYINLQVESANKISSVRKEKVYKNSNKIFLTKNFIKIQQRRIVERVAIYQTNSIDNFIVLNLSNNSLSSAFGNKNINETTPLRGKNKVLKTSGYCEFCKVSLQDRFNHCEEDTHKQNMIKNKKLFDELDKEIGFICEDGKNLMSFNFS</sequence>
<dbReference type="WBParaSite" id="PTRK_0001129400.1">
    <property type="protein sequence ID" value="PTRK_0001129400.1"/>
    <property type="gene ID" value="PTRK_0001129400"/>
</dbReference>